<dbReference type="GeneID" id="9825278"/>
<dbReference type="HOGENOM" id="CLU_028840_1_3_1"/>
<sequence>MRKKGGRAQNRTSALWAATTTLDHSATRTLSRKGGQAGLKISLKQVAASQSARIHDFLIFVCVRFPRDSLGPFFPGHFLFDDWWGHCLHCISIDYTPPERRTLAILLFSTVMSSDFPLFHLPENALKLVIQCMEYIEIVGFSLVSNKTKEIVRSINLKIEQISLTVDDVISIRFDPDEDGPSTMVWSFWPKDNNDAVPIPVYMPARVTAMRDVDTQQNFVEYQNPGLSIEKWVEHVQYIFYSSEIDYLAFADEICKFDWISLKDAVGKFKILILFFQDGCSLECAQLAMRHFPSVRSVTSFSPSFNDPSQYRHILIQNLDILSLGYEDMSLKIGLDDLLMMNSKTISIKSPTLTGKMVNQFFKHWIKGSNPRMEFAHFEFVNNQLLNKETLLKGLYSEEVRLNSPMRVNVEVEGYDIFRNDRTAGTISIEETDQGRNVYFQIFE</sequence>
<dbReference type="KEGG" id="crq:GCK72_022376"/>
<dbReference type="InterPro" id="IPR012885">
    <property type="entry name" value="F-box_Sdz-33"/>
</dbReference>
<dbReference type="AlphaFoldDB" id="E3N481"/>
<dbReference type="PANTHER" id="PTHR22899:SF0">
    <property type="entry name" value="F-BOX ASSOCIATED DOMAIN-CONTAINING PROTEIN-RELATED"/>
    <property type="match status" value="1"/>
</dbReference>
<evidence type="ECO:0000313" key="2">
    <source>
        <dbReference type="EMBL" id="EFO85429.1"/>
    </source>
</evidence>
<reference evidence="2" key="1">
    <citation type="submission" date="2007-07" db="EMBL/GenBank/DDBJ databases">
        <title>PCAP assembly of the Caenorhabditis remanei genome.</title>
        <authorList>
            <consortium name="The Caenorhabditis remanei Sequencing Consortium"/>
            <person name="Wilson R.K."/>
        </authorList>
    </citation>
    <scope>NUCLEOTIDE SEQUENCE [LARGE SCALE GENOMIC DNA]</scope>
    <source>
        <strain evidence="2">PB4641</strain>
    </source>
</reference>
<dbReference type="Pfam" id="PF00646">
    <property type="entry name" value="F-box"/>
    <property type="match status" value="1"/>
</dbReference>
<dbReference type="PANTHER" id="PTHR22899">
    <property type="entry name" value="CYCLIN-RELATED F-BOX FAMILY"/>
    <property type="match status" value="1"/>
</dbReference>
<dbReference type="PROSITE" id="PS50181">
    <property type="entry name" value="FBOX"/>
    <property type="match status" value="1"/>
</dbReference>
<dbReference type="RefSeq" id="XP_003096786.2">
    <property type="nucleotide sequence ID" value="XM_003096738.2"/>
</dbReference>
<organism evidence="3">
    <name type="scientific">Caenorhabditis remanei</name>
    <name type="common">Caenorhabditis vulgaris</name>
    <dbReference type="NCBI Taxonomy" id="31234"/>
    <lineage>
        <taxon>Eukaryota</taxon>
        <taxon>Metazoa</taxon>
        <taxon>Ecdysozoa</taxon>
        <taxon>Nematoda</taxon>
        <taxon>Chromadorea</taxon>
        <taxon>Rhabditida</taxon>
        <taxon>Rhabditina</taxon>
        <taxon>Rhabditomorpha</taxon>
        <taxon>Rhabditoidea</taxon>
        <taxon>Rhabditidae</taxon>
        <taxon>Peloderinae</taxon>
        <taxon>Caenorhabditis</taxon>
    </lineage>
</organism>
<dbReference type="InterPro" id="IPR001810">
    <property type="entry name" value="F-box_dom"/>
</dbReference>
<evidence type="ECO:0000313" key="3">
    <source>
        <dbReference type="Proteomes" id="UP000008281"/>
    </source>
</evidence>
<dbReference type="InParanoid" id="E3N481"/>
<proteinExistence type="predicted"/>
<feature type="domain" description="F-box" evidence="1">
    <location>
        <begin position="115"/>
        <end position="162"/>
    </location>
</feature>
<evidence type="ECO:0000259" key="1">
    <source>
        <dbReference type="PROSITE" id="PS50181"/>
    </source>
</evidence>
<keyword evidence="3" id="KW-1185">Reference proteome</keyword>
<dbReference type="OMA" id="AFADEIC"/>
<dbReference type="Proteomes" id="UP000008281">
    <property type="component" value="Unassembled WGS sequence"/>
</dbReference>
<dbReference type="CTD" id="9825278"/>
<dbReference type="FunCoup" id="E3N481">
    <property type="interactions" value="1594"/>
</dbReference>
<name>E3N481_CAERE</name>
<dbReference type="Pfam" id="PF07735">
    <property type="entry name" value="FBA_2"/>
    <property type="match status" value="1"/>
</dbReference>
<dbReference type="EMBL" id="DS268524">
    <property type="protein sequence ID" value="EFO85429.1"/>
    <property type="molecule type" value="Genomic_DNA"/>
</dbReference>
<protein>
    <recommendedName>
        <fullName evidence="1">F-box domain-containing protein</fullName>
    </recommendedName>
</protein>
<accession>E3N481</accession>
<gene>
    <name evidence="2" type="ORF">CRE_23667</name>
</gene>
<dbReference type="InterPro" id="IPR053222">
    <property type="entry name" value="Zygotic_Embryogenesis-Asso"/>
</dbReference>